<sequence>MPSAAAIASTAVAVAGLAIASYLEPPAPELWEEGEEAEPSEG</sequence>
<dbReference type="EMBL" id="FP929047">
    <property type="protein sequence ID" value="CBL03870.1"/>
    <property type="molecule type" value="Genomic_DNA"/>
</dbReference>
<accession>D6E823</accession>
<proteinExistence type="predicted"/>
<name>D6E823_9ACTN</name>
<dbReference type="KEGG" id="gpa:GPA_11960"/>
<protein>
    <submittedName>
        <fullName evidence="1">Uncharacterized protein</fullName>
    </submittedName>
</protein>
<keyword evidence="2" id="KW-1185">Reference proteome</keyword>
<dbReference type="Proteomes" id="UP000008805">
    <property type="component" value="Chromosome"/>
</dbReference>
<reference evidence="1 2" key="1">
    <citation type="submission" date="2010-03" db="EMBL/GenBank/DDBJ databases">
        <title>The genome sequence of Gordonibacter pamelaeae 7-10-1-bT.</title>
        <authorList>
            <consortium name="metaHIT consortium -- http://www.metahit.eu/"/>
            <person name="Pajon A."/>
            <person name="Turner K."/>
            <person name="Parkhill J."/>
            <person name="Timmis K."/>
            <person name="Oxley A."/>
            <person name="Wurdemann D."/>
        </authorList>
    </citation>
    <scope>NUCLEOTIDE SEQUENCE [LARGE SCALE GENOMIC DNA]</scope>
    <source>
        <strain evidence="2">7-10-1-b</strain>
    </source>
</reference>
<dbReference type="AlphaFoldDB" id="D6E823"/>
<reference evidence="1 2" key="2">
    <citation type="submission" date="2010-03" db="EMBL/GenBank/DDBJ databases">
        <authorList>
            <person name="Pajon A."/>
        </authorList>
    </citation>
    <scope>NUCLEOTIDE SEQUENCE [LARGE SCALE GENOMIC DNA]</scope>
    <source>
        <strain evidence="2">7-10-1-b</strain>
    </source>
</reference>
<organism evidence="1 2">
    <name type="scientific">Gordonibacter pamelaeae 7-10-1-b</name>
    <dbReference type="NCBI Taxonomy" id="657308"/>
    <lineage>
        <taxon>Bacteria</taxon>
        <taxon>Bacillati</taxon>
        <taxon>Actinomycetota</taxon>
        <taxon>Coriobacteriia</taxon>
        <taxon>Eggerthellales</taxon>
        <taxon>Eggerthellaceae</taxon>
        <taxon>Gordonibacter</taxon>
    </lineage>
</organism>
<evidence type="ECO:0000313" key="2">
    <source>
        <dbReference type="Proteomes" id="UP000008805"/>
    </source>
</evidence>
<gene>
    <name evidence="1" type="ORF">GPA_11960</name>
</gene>
<dbReference type="HOGENOM" id="CLU_3252232_0_0_11"/>
<evidence type="ECO:0000313" key="1">
    <source>
        <dbReference type="EMBL" id="CBL03870.1"/>
    </source>
</evidence>